<dbReference type="EMBL" id="LNGD01000001">
    <property type="protein sequence ID" value="KYC54407.1"/>
    <property type="molecule type" value="Genomic_DNA"/>
</dbReference>
<dbReference type="InterPro" id="IPR002769">
    <property type="entry name" value="eIF6"/>
</dbReference>
<keyword evidence="2 3" id="KW-0648">Protein biosynthesis</keyword>
<comment type="similarity">
    <text evidence="3">Belongs to the eIF-6 family.</text>
</comment>
<evidence type="ECO:0000256" key="2">
    <source>
        <dbReference type="ARBA" id="ARBA00022917"/>
    </source>
</evidence>
<evidence type="ECO:0000313" key="4">
    <source>
        <dbReference type="EMBL" id="KYC54407.1"/>
    </source>
</evidence>
<sequence length="217" mass="23277">MIRQLNFSGNPFVGLFGFTNNSFTLVRGDIGDNEEVLMNTLGTEVILSTVASTDLAGIYLSGNNNGIILPYVIEDEELQLIENMGINKCILDTKETAVGNLILSNDKGAIISPILSSEQQLIEDILGVETAISTIGNHKYVGSVASTNNMGCLVHKEAKEDDISLIKDLLKVDVKMATLNRGVSYISACIIANDKGAIVGETTTGIEMSYIEDIMGI</sequence>
<dbReference type="Proteomes" id="UP000075578">
    <property type="component" value="Unassembled WGS sequence"/>
</dbReference>
<organism evidence="4 5">
    <name type="scientific">Candidatus Methanofastidiosum methylothiophilum</name>
    <dbReference type="NCBI Taxonomy" id="1705564"/>
    <lineage>
        <taxon>Archaea</taxon>
        <taxon>Methanobacteriati</taxon>
        <taxon>Methanobacteriota</taxon>
        <taxon>Stenosarchaea group</taxon>
        <taxon>Candidatus Methanofastidiosia</taxon>
        <taxon>Candidatus Methanofastidiosales</taxon>
        <taxon>Candidatus Methanofastidiosaceae</taxon>
        <taxon>Candidatus Methanofastidiosum</taxon>
    </lineage>
</organism>
<keyword evidence="1 3" id="KW-0396">Initiation factor</keyword>
<dbReference type="SMART" id="SM00654">
    <property type="entry name" value="eIF6"/>
    <property type="match status" value="1"/>
</dbReference>
<dbReference type="Pfam" id="PF01912">
    <property type="entry name" value="eIF-6"/>
    <property type="match status" value="1"/>
</dbReference>
<evidence type="ECO:0000256" key="3">
    <source>
        <dbReference type="HAMAP-Rule" id="MF_00032"/>
    </source>
</evidence>
<dbReference type="GO" id="GO:0003743">
    <property type="term" value="F:translation initiation factor activity"/>
    <property type="evidence" value="ECO:0007669"/>
    <property type="project" value="UniProtKB-UniRule"/>
</dbReference>
<dbReference type="PANTHER" id="PTHR10784">
    <property type="entry name" value="TRANSLATION INITIATION FACTOR 6"/>
    <property type="match status" value="1"/>
</dbReference>
<reference evidence="4 5" key="1">
    <citation type="journal article" date="2016" name="ISME J.">
        <title>Chasing the elusive Euryarchaeota class WSA2: genomes reveal a uniquely fastidious methyl-reducing methanogen.</title>
        <authorList>
            <person name="Nobu M.K."/>
            <person name="Narihiro T."/>
            <person name="Kuroda K."/>
            <person name="Mei R."/>
            <person name="Liu W.T."/>
        </authorList>
    </citation>
    <scope>NUCLEOTIDE SEQUENCE [LARGE SCALE GENOMIC DNA]</scope>
    <source>
        <strain evidence="4">U1lsi0528_Bin089</strain>
    </source>
</reference>
<dbReference type="AlphaFoldDB" id="A0A150JAZ2"/>
<dbReference type="HAMAP" id="MF_00032">
    <property type="entry name" value="eIF_6"/>
    <property type="match status" value="1"/>
</dbReference>
<dbReference type="PATRIC" id="fig|1705564.3.peg.13"/>
<comment type="function">
    <text evidence="3">Binds to the 50S ribosomal subunit and prevents its association with the 30S ribosomal subunit to form the 70S initiation complex.</text>
</comment>
<evidence type="ECO:0000256" key="1">
    <source>
        <dbReference type="ARBA" id="ARBA00022540"/>
    </source>
</evidence>
<dbReference type="GO" id="GO:0043022">
    <property type="term" value="F:ribosome binding"/>
    <property type="evidence" value="ECO:0007669"/>
    <property type="project" value="InterPro"/>
</dbReference>
<gene>
    <name evidence="3 4" type="primary">eif6</name>
    <name evidence="4" type="ORF">AMQ74_00012</name>
</gene>
<accession>A0A150JAZ2</accession>
<protein>
    <recommendedName>
        <fullName evidence="3">Translation initiation factor 6</fullName>
        <shortName evidence="3">aIF-6</shortName>
    </recommendedName>
</protein>
<dbReference type="NCBIfam" id="TIGR00323">
    <property type="entry name" value="eIF-6"/>
    <property type="match status" value="1"/>
</dbReference>
<dbReference type="GO" id="GO:0042256">
    <property type="term" value="P:cytosolic ribosome assembly"/>
    <property type="evidence" value="ECO:0007669"/>
    <property type="project" value="InterPro"/>
</dbReference>
<dbReference type="Gene3D" id="3.75.10.10">
    <property type="entry name" value="L-arginine/glycine Amidinotransferase, Chain A"/>
    <property type="match status" value="1"/>
</dbReference>
<name>A0A150JAZ2_9EURY</name>
<dbReference type="SUPFAM" id="SSF55909">
    <property type="entry name" value="Pentein"/>
    <property type="match status" value="1"/>
</dbReference>
<proteinExistence type="inferred from homology"/>
<evidence type="ECO:0000313" key="5">
    <source>
        <dbReference type="Proteomes" id="UP000075578"/>
    </source>
</evidence>
<comment type="caution">
    <text evidence="4">The sequence shown here is derived from an EMBL/GenBank/DDBJ whole genome shotgun (WGS) entry which is preliminary data.</text>
</comment>